<evidence type="ECO:0000256" key="8">
    <source>
        <dbReference type="RuleBase" id="RU003953"/>
    </source>
</evidence>
<keyword evidence="7" id="KW-0460">Magnesium</keyword>
<dbReference type="Gene3D" id="3.30.460.10">
    <property type="entry name" value="Beta Polymerase, domain 2"/>
    <property type="match status" value="1"/>
</dbReference>
<dbReference type="InterPro" id="IPR032828">
    <property type="entry name" value="PolyA_RNA-bd"/>
</dbReference>
<dbReference type="GO" id="GO:0000049">
    <property type="term" value="F:tRNA binding"/>
    <property type="evidence" value="ECO:0007669"/>
    <property type="project" value="TreeGrafter"/>
</dbReference>
<proteinExistence type="inferred from homology"/>
<evidence type="ECO:0000256" key="2">
    <source>
        <dbReference type="ARBA" id="ARBA00022679"/>
    </source>
</evidence>
<dbReference type="EMBL" id="JAFREP010000007">
    <property type="protein sequence ID" value="MBO1318835.1"/>
    <property type="molecule type" value="Genomic_DNA"/>
</dbReference>
<comment type="cofactor">
    <cofactor evidence="1">
        <name>Mg(2+)</name>
        <dbReference type="ChEBI" id="CHEBI:18420"/>
    </cofactor>
</comment>
<evidence type="ECO:0000259" key="9">
    <source>
        <dbReference type="Pfam" id="PF01743"/>
    </source>
</evidence>
<organism evidence="11 12">
    <name type="scientific">Acanthopleuribacter pedis</name>
    <dbReference type="NCBI Taxonomy" id="442870"/>
    <lineage>
        <taxon>Bacteria</taxon>
        <taxon>Pseudomonadati</taxon>
        <taxon>Acidobacteriota</taxon>
        <taxon>Holophagae</taxon>
        <taxon>Acanthopleuribacterales</taxon>
        <taxon>Acanthopleuribacteraceae</taxon>
        <taxon>Acanthopleuribacter</taxon>
    </lineage>
</organism>
<keyword evidence="6" id="KW-0547">Nucleotide-binding</keyword>
<keyword evidence="5" id="KW-0479">Metal-binding</keyword>
<evidence type="ECO:0000256" key="6">
    <source>
        <dbReference type="ARBA" id="ARBA00022741"/>
    </source>
</evidence>
<evidence type="ECO:0000256" key="4">
    <source>
        <dbReference type="ARBA" id="ARBA00022695"/>
    </source>
</evidence>
<dbReference type="GO" id="GO:0008033">
    <property type="term" value="P:tRNA processing"/>
    <property type="evidence" value="ECO:0007669"/>
    <property type="project" value="UniProtKB-KW"/>
</dbReference>
<dbReference type="Pfam" id="PF01743">
    <property type="entry name" value="PolyA_pol"/>
    <property type="match status" value="1"/>
</dbReference>
<evidence type="ECO:0000313" key="11">
    <source>
        <dbReference type="EMBL" id="MBO1318835.1"/>
    </source>
</evidence>
<dbReference type="Pfam" id="PF12627">
    <property type="entry name" value="PolyA_pol_RNAbd"/>
    <property type="match status" value="1"/>
</dbReference>
<comment type="caution">
    <text evidence="11">The sequence shown here is derived from an EMBL/GenBank/DDBJ whole genome shotgun (WGS) entry which is preliminary data.</text>
</comment>
<evidence type="ECO:0000256" key="1">
    <source>
        <dbReference type="ARBA" id="ARBA00001946"/>
    </source>
</evidence>
<dbReference type="PANTHER" id="PTHR46173">
    <property type="entry name" value="CCA TRNA NUCLEOTIDYLTRANSFERASE 1, MITOCHONDRIAL"/>
    <property type="match status" value="1"/>
</dbReference>
<protein>
    <submittedName>
        <fullName evidence="11">CCA tRNA nucleotidyltransferase</fullName>
    </submittedName>
</protein>
<dbReference type="CDD" id="cd05398">
    <property type="entry name" value="NT_ClassII-CCAase"/>
    <property type="match status" value="1"/>
</dbReference>
<dbReference type="InterPro" id="IPR050264">
    <property type="entry name" value="Bact_CCA-adding_enz_type3_sf"/>
</dbReference>
<dbReference type="SUPFAM" id="SSF81301">
    <property type="entry name" value="Nucleotidyltransferase"/>
    <property type="match status" value="1"/>
</dbReference>
<feature type="domain" description="Poly A polymerase head" evidence="9">
    <location>
        <begin position="26"/>
        <end position="147"/>
    </location>
</feature>
<dbReference type="GO" id="GO:0046872">
    <property type="term" value="F:metal ion binding"/>
    <property type="evidence" value="ECO:0007669"/>
    <property type="project" value="UniProtKB-KW"/>
</dbReference>
<dbReference type="InterPro" id="IPR043519">
    <property type="entry name" value="NT_sf"/>
</dbReference>
<evidence type="ECO:0000259" key="10">
    <source>
        <dbReference type="Pfam" id="PF12627"/>
    </source>
</evidence>
<dbReference type="AlphaFoldDB" id="A0A8J7QIG1"/>
<evidence type="ECO:0000256" key="7">
    <source>
        <dbReference type="ARBA" id="ARBA00022842"/>
    </source>
</evidence>
<accession>A0A8J7QIG1</accession>
<dbReference type="SUPFAM" id="SSF81891">
    <property type="entry name" value="Poly A polymerase C-terminal region-like"/>
    <property type="match status" value="1"/>
</dbReference>
<dbReference type="Gene3D" id="1.10.3090.10">
    <property type="entry name" value="cca-adding enzyme, domain 2"/>
    <property type="match status" value="1"/>
</dbReference>
<evidence type="ECO:0000256" key="5">
    <source>
        <dbReference type="ARBA" id="ARBA00022723"/>
    </source>
</evidence>
<dbReference type="PANTHER" id="PTHR46173:SF1">
    <property type="entry name" value="CCA TRNA NUCLEOTIDYLTRANSFERASE 1, MITOCHONDRIAL"/>
    <property type="match status" value="1"/>
</dbReference>
<dbReference type="Proteomes" id="UP000664417">
    <property type="component" value="Unassembled WGS sequence"/>
</dbReference>
<sequence length="415" mass="46614">MDSFTEDHREALALCRALSEAGYPAMLAGGCVRDLLLGRTPKDFDIACAAPPETTMVLCKARGFRVVPVGIEHGTVCVVTPRQTIEVTTLREDVVCHGRHAEVAFTTDFAKDATRRDFTINALYQDADGTIHDFVAGRPDLAAKRLRFVGEAQDRIHEDYLRILRYFRFLARFGWQAEPDQLQAVTASVTGLRQLSFERIHKEMDELLKAPRAAAVLRLMNQSKVLVTLMPELHESKLDNAINHFEHCRPLSVDAAWFLLLALGGMPLAAKALPERLQELRFTRAQMKTIKTASRITHHHGNPAVVAEGVFQLLKTTAMKPDEMIRIVRGVPLLWHPDSHEWVIALINGFVAKEEPKIPKQRLLALPAPSRGTAVLATKIHWYLGRLNDKNQIERFFQQEQPPQPPAAWSDLSSP</sequence>
<keyword evidence="12" id="KW-1185">Reference proteome</keyword>
<dbReference type="InterPro" id="IPR002646">
    <property type="entry name" value="PolA_pol_head_dom"/>
</dbReference>
<name>A0A8J7QIG1_9BACT</name>
<keyword evidence="8" id="KW-0694">RNA-binding</keyword>
<gene>
    <name evidence="11" type="ORF">J3U88_10205</name>
</gene>
<dbReference type="GO" id="GO:0000166">
    <property type="term" value="F:nucleotide binding"/>
    <property type="evidence" value="ECO:0007669"/>
    <property type="project" value="UniProtKB-KW"/>
</dbReference>
<dbReference type="GO" id="GO:0016779">
    <property type="term" value="F:nucleotidyltransferase activity"/>
    <property type="evidence" value="ECO:0007669"/>
    <property type="project" value="UniProtKB-KW"/>
</dbReference>
<dbReference type="RefSeq" id="WP_207858633.1">
    <property type="nucleotide sequence ID" value="NZ_JAFREP010000007.1"/>
</dbReference>
<comment type="similarity">
    <text evidence="8">Belongs to the tRNA nucleotidyltransferase/poly(A) polymerase family.</text>
</comment>
<keyword evidence="3" id="KW-0819">tRNA processing</keyword>
<evidence type="ECO:0000313" key="12">
    <source>
        <dbReference type="Proteomes" id="UP000664417"/>
    </source>
</evidence>
<keyword evidence="2 8" id="KW-0808">Transferase</keyword>
<feature type="domain" description="tRNA nucleotidyltransferase/poly(A) polymerase RNA and SrmB- binding" evidence="10">
    <location>
        <begin position="178"/>
        <end position="235"/>
    </location>
</feature>
<keyword evidence="4" id="KW-0548">Nucleotidyltransferase</keyword>
<evidence type="ECO:0000256" key="3">
    <source>
        <dbReference type="ARBA" id="ARBA00022694"/>
    </source>
</evidence>
<reference evidence="11" key="1">
    <citation type="submission" date="2021-03" db="EMBL/GenBank/DDBJ databases">
        <authorList>
            <person name="Wang G."/>
        </authorList>
    </citation>
    <scope>NUCLEOTIDE SEQUENCE</scope>
    <source>
        <strain evidence="11">KCTC 12899</strain>
    </source>
</reference>